<feature type="compositionally biased region" description="Low complexity" evidence="8">
    <location>
        <begin position="11"/>
        <end position="24"/>
    </location>
</feature>
<comment type="function">
    <text evidence="1">The purine nucleoside phosphorylases catalyze the phosphorolytic breakdown of the N-glycosidic bond in the beta-(deoxy)ribonucleoside molecules, with the formation of the corresponding free purine bases and pentose-1-phosphate. Cleaves guanosine, inosine, 2'-deoxyguanosine and 2'-deoxyinosine.</text>
</comment>
<reference evidence="10 11" key="1">
    <citation type="submission" date="2018-03" db="EMBL/GenBank/DDBJ databases">
        <title>Genomic Encyclopedia of Archaeal and Bacterial Type Strains, Phase II (KMG-II): from individual species to whole genera.</title>
        <authorList>
            <person name="Goeker M."/>
        </authorList>
    </citation>
    <scope>NUCLEOTIDE SEQUENCE [LARGE SCALE GENOMIC DNA]</scope>
    <source>
        <strain evidence="10 11">DSM 45312</strain>
    </source>
</reference>
<gene>
    <name evidence="10" type="ORF">CLV63_10924</name>
</gene>
<comment type="caution">
    <text evidence="10">The sequence shown here is derived from an EMBL/GenBank/DDBJ whole genome shotgun (WGS) entry which is preliminary data.</text>
</comment>
<dbReference type="SUPFAM" id="SSF53167">
    <property type="entry name" value="Purine and uridine phosphorylases"/>
    <property type="match status" value="1"/>
</dbReference>
<dbReference type="InterPro" id="IPR000845">
    <property type="entry name" value="Nucleoside_phosphorylase_d"/>
</dbReference>
<name>A0A2P8DIJ9_9ACTN</name>
<evidence type="ECO:0000256" key="7">
    <source>
        <dbReference type="PIRNR" id="PIRNR000477"/>
    </source>
</evidence>
<dbReference type="PANTHER" id="PTHR11904:SF9">
    <property type="entry name" value="PURINE NUCLEOSIDE PHOSPHORYLASE-RELATED"/>
    <property type="match status" value="1"/>
</dbReference>
<dbReference type="InterPro" id="IPR035994">
    <property type="entry name" value="Nucleoside_phosphorylase_sf"/>
</dbReference>
<evidence type="ECO:0000256" key="4">
    <source>
        <dbReference type="ARBA" id="ARBA00022676"/>
    </source>
</evidence>
<dbReference type="InterPro" id="IPR011268">
    <property type="entry name" value="Purine_phosphorylase"/>
</dbReference>
<feature type="domain" description="Nucleoside phosphorylase" evidence="9">
    <location>
        <begin position="40"/>
        <end position="273"/>
    </location>
</feature>
<evidence type="ECO:0000256" key="6">
    <source>
        <dbReference type="ARBA" id="ARBA00048556"/>
    </source>
</evidence>
<comment type="similarity">
    <text evidence="3 7">Belongs to the PNP/MTAP phosphorylase family.</text>
</comment>
<dbReference type="Gene3D" id="3.40.50.1580">
    <property type="entry name" value="Nucleoside phosphorylase domain"/>
    <property type="match status" value="1"/>
</dbReference>
<dbReference type="PIRSF" id="PIRSF000477">
    <property type="entry name" value="PurNPase"/>
    <property type="match status" value="1"/>
</dbReference>
<dbReference type="NCBIfam" id="NF006054">
    <property type="entry name" value="PRK08202.1"/>
    <property type="match status" value="1"/>
</dbReference>
<dbReference type="EMBL" id="PYGA01000009">
    <property type="protein sequence ID" value="PSK97021.1"/>
    <property type="molecule type" value="Genomic_DNA"/>
</dbReference>
<dbReference type="Proteomes" id="UP000240542">
    <property type="component" value="Unassembled WGS sequence"/>
</dbReference>
<dbReference type="GO" id="GO:0004731">
    <property type="term" value="F:purine-nucleoside phosphorylase activity"/>
    <property type="evidence" value="ECO:0007669"/>
    <property type="project" value="UniProtKB-EC"/>
</dbReference>
<dbReference type="GO" id="GO:0005737">
    <property type="term" value="C:cytoplasm"/>
    <property type="evidence" value="ECO:0007669"/>
    <property type="project" value="TreeGrafter"/>
</dbReference>
<dbReference type="PANTHER" id="PTHR11904">
    <property type="entry name" value="METHYLTHIOADENOSINE/PURINE NUCLEOSIDE PHOSPHORYLASE"/>
    <property type="match status" value="1"/>
</dbReference>
<keyword evidence="5 7" id="KW-0808">Transferase</keyword>
<evidence type="ECO:0000256" key="1">
    <source>
        <dbReference type="ARBA" id="ARBA00002678"/>
    </source>
</evidence>
<dbReference type="CDD" id="cd09009">
    <property type="entry name" value="PNP-EcPNPII_like"/>
    <property type="match status" value="1"/>
</dbReference>
<dbReference type="EC" id="2.4.2.1" evidence="7"/>
<comment type="catalytic activity">
    <reaction evidence="6">
        <text>a purine 2'-deoxy-D-ribonucleoside + phosphate = a purine nucleobase + 2-deoxy-alpha-D-ribose 1-phosphate</text>
        <dbReference type="Rhea" id="RHEA:36431"/>
        <dbReference type="ChEBI" id="CHEBI:26386"/>
        <dbReference type="ChEBI" id="CHEBI:43474"/>
        <dbReference type="ChEBI" id="CHEBI:57259"/>
        <dbReference type="ChEBI" id="CHEBI:142361"/>
        <dbReference type="EC" id="2.4.2.1"/>
    </reaction>
</comment>
<protein>
    <recommendedName>
        <fullName evidence="7">Purine nucleoside phosphorylase</fullName>
        <ecNumber evidence="7">2.4.2.1</ecNumber>
    </recommendedName>
    <alternativeName>
        <fullName evidence="7">Inosine-guanosine phosphorylase</fullName>
    </alternativeName>
</protein>
<keyword evidence="4 7" id="KW-0328">Glycosyltransferase</keyword>
<accession>A0A2P8DIJ9</accession>
<sequence length="276" mass="28394">MSESTHDRPIEATAEASERASAAADELRSRTGADTYDAVVVLGSGWSAGADALGTPDAETDVAELPGFAPPTASGHSTKVTSLWAGSHRVAVFHGRTHLYEGRTAAEVVHAVRTGIAAGAKRVVLTSGAGSLRADFAVGQPVIVRDHINLTGTSPLVGPDFVDLTAAYSPRLREVAREAGPALAEGVYASVPGPQHLTPAELRMVRMSGADLVGTSVALETIAAARLEAEVLALALVTNDAVDPGRGPVNGDAMLGVVHDKASELGGLLHRILLRI</sequence>
<proteinExistence type="inferred from homology"/>
<evidence type="ECO:0000256" key="8">
    <source>
        <dbReference type="SAM" id="MobiDB-lite"/>
    </source>
</evidence>
<dbReference type="UniPathway" id="UPA00606"/>
<organism evidence="10 11">
    <name type="scientific">Murinocardiopsis flavida</name>
    <dbReference type="NCBI Taxonomy" id="645275"/>
    <lineage>
        <taxon>Bacteria</taxon>
        <taxon>Bacillati</taxon>
        <taxon>Actinomycetota</taxon>
        <taxon>Actinomycetes</taxon>
        <taxon>Streptosporangiales</taxon>
        <taxon>Nocardiopsidaceae</taxon>
        <taxon>Murinocardiopsis</taxon>
    </lineage>
</organism>
<feature type="compositionally biased region" description="Basic and acidic residues" evidence="8">
    <location>
        <begin position="1"/>
        <end position="10"/>
    </location>
</feature>
<evidence type="ECO:0000313" key="11">
    <source>
        <dbReference type="Proteomes" id="UP000240542"/>
    </source>
</evidence>
<evidence type="ECO:0000256" key="2">
    <source>
        <dbReference type="ARBA" id="ARBA00005058"/>
    </source>
</evidence>
<feature type="region of interest" description="Disordered" evidence="8">
    <location>
        <begin position="1"/>
        <end position="28"/>
    </location>
</feature>
<evidence type="ECO:0000256" key="3">
    <source>
        <dbReference type="ARBA" id="ARBA00006751"/>
    </source>
</evidence>
<keyword evidence="11" id="KW-1185">Reference proteome</keyword>
<dbReference type="Pfam" id="PF01048">
    <property type="entry name" value="PNP_UDP_1"/>
    <property type="match status" value="1"/>
</dbReference>
<dbReference type="GO" id="GO:0009116">
    <property type="term" value="P:nucleoside metabolic process"/>
    <property type="evidence" value="ECO:0007669"/>
    <property type="project" value="InterPro"/>
</dbReference>
<evidence type="ECO:0000313" key="10">
    <source>
        <dbReference type="EMBL" id="PSK97021.1"/>
    </source>
</evidence>
<evidence type="ECO:0000259" key="9">
    <source>
        <dbReference type="Pfam" id="PF01048"/>
    </source>
</evidence>
<comment type="pathway">
    <text evidence="2 7">Purine metabolism; purine nucleoside salvage.</text>
</comment>
<evidence type="ECO:0000256" key="5">
    <source>
        <dbReference type="ARBA" id="ARBA00022679"/>
    </source>
</evidence>
<dbReference type="AlphaFoldDB" id="A0A2P8DIJ9"/>